<dbReference type="Pfam" id="PF13377">
    <property type="entry name" value="Peripla_BP_3"/>
    <property type="match status" value="1"/>
</dbReference>
<keyword evidence="4" id="KW-0804">Transcription</keyword>
<feature type="region of interest" description="Disordered" evidence="5">
    <location>
        <begin position="1"/>
        <end position="20"/>
    </location>
</feature>
<dbReference type="Gene3D" id="3.40.50.2300">
    <property type="match status" value="2"/>
</dbReference>
<evidence type="ECO:0000313" key="7">
    <source>
        <dbReference type="EMBL" id="KPC50781.1"/>
    </source>
</evidence>
<dbReference type="GO" id="GO:0003700">
    <property type="term" value="F:DNA-binding transcription factor activity"/>
    <property type="evidence" value="ECO:0007669"/>
    <property type="project" value="TreeGrafter"/>
</dbReference>
<dbReference type="EMBL" id="LAQT01000026">
    <property type="protein sequence ID" value="KPC50781.1"/>
    <property type="molecule type" value="Genomic_DNA"/>
</dbReference>
<evidence type="ECO:0000259" key="6">
    <source>
        <dbReference type="PROSITE" id="PS50932"/>
    </source>
</evidence>
<dbReference type="InterPro" id="IPR000843">
    <property type="entry name" value="HTH_LacI"/>
</dbReference>
<keyword evidence="8" id="KW-1185">Reference proteome</keyword>
<dbReference type="CDD" id="cd06288">
    <property type="entry name" value="PBP1_sucrose_transcription_regulator"/>
    <property type="match status" value="1"/>
</dbReference>
<dbReference type="RefSeq" id="WP_201782461.1">
    <property type="nucleotide sequence ID" value="NZ_LAQT01000026.1"/>
</dbReference>
<dbReference type="Pfam" id="PF00356">
    <property type="entry name" value="LacI"/>
    <property type="match status" value="1"/>
</dbReference>
<proteinExistence type="predicted"/>
<dbReference type="STRING" id="857265.WG78_15835"/>
<evidence type="ECO:0000256" key="1">
    <source>
        <dbReference type="ARBA" id="ARBA00022491"/>
    </source>
</evidence>
<dbReference type="Proteomes" id="UP000037939">
    <property type="component" value="Unassembled WGS sequence"/>
</dbReference>
<dbReference type="PANTHER" id="PTHR30146">
    <property type="entry name" value="LACI-RELATED TRANSCRIPTIONAL REPRESSOR"/>
    <property type="match status" value="1"/>
</dbReference>
<dbReference type="PANTHER" id="PTHR30146:SF148">
    <property type="entry name" value="HTH-TYPE TRANSCRIPTIONAL REPRESSOR PURR-RELATED"/>
    <property type="match status" value="1"/>
</dbReference>
<name>A0A0N1JS64_9NEIS</name>
<dbReference type="SUPFAM" id="SSF47413">
    <property type="entry name" value="lambda repressor-like DNA-binding domains"/>
    <property type="match status" value="1"/>
</dbReference>
<dbReference type="GO" id="GO:0000976">
    <property type="term" value="F:transcription cis-regulatory region binding"/>
    <property type="evidence" value="ECO:0007669"/>
    <property type="project" value="TreeGrafter"/>
</dbReference>
<dbReference type="PRINTS" id="PR00036">
    <property type="entry name" value="HTHLACI"/>
</dbReference>
<dbReference type="CDD" id="cd01392">
    <property type="entry name" value="HTH_LacI"/>
    <property type="match status" value="1"/>
</dbReference>
<keyword evidence="1" id="KW-0678">Repressor</keyword>
<dbReference type="PROSITE" id="PS00356">
    <property type="entry name" value="HTH_LACI_1"/>
    <property type="match status" value="1"/>
</dbReference>
<evidence type="ECO:0000313" key="8">
    <source>
        <dbReference type="Proteomes" id="UP000037939"/>
    </source>
</evidence>
<evidence type="ECO:0000256" key="3">
    <source>
        <dbReference type="ARBA" id="ARBA00023125"/>
    </source>
</evidence>
<organism evidence="7 8">
    <name type="scientific">Amantichitinum ursilacus</name>
    <dbReference type="NCBI Taxonomy" id="857265"/>
    <lineage>
        <taxon>Bacteria</taxon>
        <taxon>Pseudomonadati</taxon>
        <taxon>Pseudomonadota</taxon>
        <taxon>Betaproteobacteria</taxon>
        <taxon>Neisseriales</taxon>
        <taxon>Chitinibacteraceae</taxon>
        <taxon>Amantichitinum</taxon>
    </lineage>
</organism>
<dbReference type="SUPFAM" id="SSF53822">
    <property type="entry name" value="Periplasmic binding protein-like I"/>
    <property type="match status" value="1"/>
</dbReference>
<dbReference type="PROSITE" id="PS50932">
    <property type="entry name" value="HTH_LACI_2"/>
    <property type="match status" value="1"/>
</dbReference>
<dbReference type="PATRIC" id="fig|857265.3.peg.3247"/>
<feature type="compositionally biased region" description="Basic and acidic residues" evidence="5">
    <location>
        <begin position="1"/>
        <end position="12"/>
    </location>
</feature>
<keyword evidence="3" id="KW-0238">DNA-binding</keyword>
<dbReference type="SMART" id="SM00354">
    <property type="entry name" value="HTH_LACI"/>
    <property type="match status" value="1"/>
</dbReference>
<gene>
    <name evidence="7" type="primary">rbsR</name>
    <name evidence="7" type="ORF">WG78_15835</name>
</gene>
<feature type="domain" description="HTH lacI-type" evidence="6">
    <location>
        <begin position="16"/>
        <end position="80"/>
    </location>
</feature>
<sequence>MSRTSRKMEKLPQRRPTMTDIAKQAGVSQSTVSLVLNNNLSGAKLSGKTREKVLQIANELGYRLTQRTTAAPRQGRNLIGYIVDSISTSPHPVVSVDGARDAAWEHDCVLSVFATRGDPDVEAATLAHLLANPALVGVIYSTIFTRSIEVPAALNRIPTVLLNCYSEERAFSHVEPGEVGGGHTATEYLINAGHTRIGFINGEPWMDAAKDRFKGYRTALATADLPFDPKLVRDGDWMSGTGFEQTLSLMAEPRPPTAIFCANDLMALGALEALKQLGLKAPDDVAIMGYDDQEIARHTHPPLTTVLLPNYEMGRWAVDTLIAEAASPEDAATQGALRKRHIKMECPLVVRESVSRSDNDQ</sequence>
<evidence type="ECO:0000256" key="2">
    <source>
        <dbReference type="ARBA" id="ARBA00023015"/>
    </source>
</evidence>
<accession>A0A0N1JS64</accession>
<dbReference type="InterPro" id="IPR046335">
    <property type="entry name" value="LacI/GalR-like_sensor"/>
</dbReference>
<protein>
    <submittedName>
        <fullName evidence="7">Ribose operon repressor</fullName>
    </submittedName>
</protein>
<evidence type="ECO:0000256" key="5">
    <source>
        <dbReference type="SAM" id="MobiDB-lite"/>
    </source>
</evidence>
<comment type="caution">
    <text evidence="7">The sequence shown here is derived from an EMBL/GenBank/DDBJ whole genome shotgun (WGS) entry which is preliminary data.</text>
</comment>
<dbReference type="InterPro" id="IPR010982">
    <property type="entry name" value="Lambda_DNA-bd_dom_sf"/>
</dbReference>
<dbReference type="Gene3D" id="1.10.260.40">
    <property type="entry name" value="lambda repressor-like DNA-binding domains"/>
    <property type="match status" value="1"/>
</dbReference>
<evidence type="ECO:0000256" key="4">
    <source>
        <dbReference type="ARBA" id="ARBA00023163"/>
    </source>
</evidence>
<dbReference type="InterPro" id="IPR028082">
    <property type="entry name" value="Peripla_BP_I"/>
</dbReference>
<keyword evidence="2" id="KW-0805">Transcription regulation</keyword>
<dbReference type="AlphaFoldDB" id="A0A0N1JS64"/>
<reference evidence="7 8" key="1">
    <citation type="submission" date="2015-07" db="EMBL/GenBank/DDBJ databases">
        <title>Draft genome sequence of the Amantichitinum ursilacus IGB-41, a new chitin-degrading bacterium.</title>
        <authorList>
            <person name="Kirstahler P."/>
            <person name="Guenther M."/>
            <person name="Grumaz C."/>
            <person name="Rupp S."/>
            <person name="Zibek S."/>
            <person name="Sohn K."/>
        </authorList>
    </citation>
    <scope>NUCLEOTIDE SEQUENCE [LARGE SCALE GENOMIC DNA]</scope>
    <source>
        <strain evidence="7 8">IGB-41</strain>
    </source>
</reference>